<keyword evidence="2" id="KW-0546">Nucleotide metabolism</keyword>
<accession>A0A7J9NWV8</accession>
<evidence type="ECO:0000313" key="5">
    <source>
        <dbReference type="Proteomes" id="UP000564425"/>
    </source>
</evidence>
<dbReference type="GO" id="GO:0008829">
    <property type="term" value="F:dCTP deaminase activity"/>
    <property type="evidence" value="ECO:0007669"/>
    <property type="project" value="InterPro"/>
</dbReference>
<dbReference type="InterPro" id="IPR036157">
    <property type="entry name" value="dUTPase-like_sf"/>
</dbReference>
<keyword evidence="1" id="KW-0378">Hydrolase</keyword>
<dbReference type="InterPro" id="IPR011962">
    <property type="entry name" value="dCTP_deaminase"/>
</dbReference>
<organism evidence="4 5">
    <name type="scientific">Methanococcus maripaludis</name>
    <name type="common">Methanococcus deltae</name>
    <dbReference type="NCBI Taxonomy" id="39152"/>
    <lineage>
        <taxon>Archaea</taxon>
        <taxon>Methanobacteriati</taxon>
        <taxon>Methanobacteriota</taxon>
        <taxon>Methanomada group</taxon>
        <taxon>Methanococci</taxon>
        <taxon>Methanococcales</taxon>
        <taxon>Methanococcaceae</taxon>
        <taxon>Methanococcus</taxon>
    </lineage>
</organism>
<evidence type="ECO:0000313" key="4">
    <source>
        <dbReference type="EMBL" id="MBA2851735.1"/>
    </source>
</evidence>
<dbReference type="AlphaFoldDB" id="A0A7J9NWV8"/>
<sequence>MITDKEIEKLVTIEPFNKQNLGPSSYDLRISGALVKYVIDVKQGEALLKDEIPKVEHIAFERVMFLPPWFTEDEVALYKAIHHDKTVVQTPVLGASEEIVTLPKNICASYTGRSSWGRKFLESHMTAGYVDNGFSGTITFEIIAHIPVEVAAGDRIGQLIFQKTKVPTKHYGEKADAKYQNQILPTPSRAHEDHDCGTTEYIYVDGSVAKNPGDFGIAGMLFRGVANCFTYSGEGITNNMMEVLAIRHALLKIEEQLIVNPKKQFVIISDSLLAINGTTGTYNIRAENLIPLVEKNAELYDKLQENVTIKHVKGHSKDDIIGDTITALSKQYTQTGRLVPNEKSTVIIESSLTEVYA</sequence>
<gene>
    <name evidence="4" type="ORF">HNP86_001894</name>
</gene>
<dbReference type="Gene3D" id="3.30.420.10">
    <property type="entry name" value="Ribonuclease H-like superfamily/Ribonuclease H"/>
    <property type="match status" value="1"/>
</dbReference>
<proteinExistence type="predicted"/>
<dbReference type="InterPro" id="IPR012337">
    <property type="entry name" value="RNaseH-like_sf"/>
</dbReference>
<dbReference type="InterPro" id="IPR033704">
    <property type="entry name" value="dUTPase_trimeric"/>
</dbReference>
<dbReference type="GO" id="GO:0003676">
    <property type="term" value="F:nucleic acid binding"/>
    <property type="evidence" value="ECO:0007669"/>
    <property type="project" value="InterPro"/>
</dbReference>
<evidence type="ECO:0000256" key="1">
    <source>
        <dbReference type="ARBA" id="ARBA00022801"/>
    </source>
</evidence>
<name>A0A7J9NWV8_METMI</name>
<dbReference type="PANTHER" id="PTHR42680:SF3">
    <property type="entry name" value="DCTP DEAMINASE"/>
    <property type="match status" value="1"/>
</dbReference>
<reference evidence="4 5" key="1">
    <citation type="submission" date="2020-07" db="EMBL/GenBank/DDBJ databases">
        <title>Genomic Encyclopedia of Type Strains, Phase IV (KMG-V): Genome sequencing to study the core and pangenomes of soil and plant-associated prokaryotes.</title>
        <authorList>
            <person name="Whitman W."/>
        </authorList>
    </citation>
    <scope>NUCLEOTIDE SEQUENCE [LARGE SCALE GENOMIC DNA]</scope>
    <source>
        <strain evidence="4 5">A1</strain>
    </source>
</reference>
<dbReference type="RefSeq" id="WP_181501557.1">
    <property type="nucleotide sequence ID" value="NZ_JACDUH010000003.1"/>
</dbReference>
<dbReference type="SUPFAM" id="SSF53098">
    <property type="entry name" value="Ribonuclease H-like"/>
    <property type="match status" value="1"/>
</dbReference>
<dbReference type="GO" id="GO:0006229">
    <property type="term" value="P:dUTP biosynthetic process"/>
    <property type="evidence" value="ECO:0007669"/>
    <property type="project" value="InterPro"/>
</dbReference>
<dbReference type="Pfam" id="PF00075">
    <property type="entry name" value="RNase_H"/>
    <property type="match status" value="1"/>
</dbReference>
<dbReference type="PROSITE" id="PS50879">
    <property type="entry name" value="RNASE_H_1"/>
    <property type="match status" value="1"/>
</dbReference>
<dbReference type="Proteomes" id="UP000564425">
    <property type="component" value="Unassembled WGS sequence"/>
</dbReference>
<dbReference type="PANTHER" id="PTHR42680">
    <property type="entry name" value="DCTP DEAMINASE"/>
    <property type="match status" value="1"/>
</dbReference>
<dbReference type="NCBIfam" id="TIGR02274">
    <property type="entry name" value="dCTP_deam"/>
    <property type="match status" value="1"/>
</dbReference>
<evidence type="ECO:0000256" key="2">
    <source>
        <dbReference type="ARBA" id="ARBA00023080"/>
    </source>
</evidence>
<dbReference type="CDD" id="cd07557">
    <property type="entry name" value="trimeric_dUTPase"/>
    <property type="match status" value="1"/>
</dbReference>
<dbReference type="Gene3D" id="2.70.40.10">
    <property type="match status" value="1"/>
</dbReference>
<dbReference type="InterPro" id="IPR036397">
    <property type="entry name" value="RNaseH_sf"/>
</dbReference>
<evidence type="ECO:0000259" key="3">
    <source>
        <dbReference type="PROSITE" id="PS50879"/>
    </source>
</evidence>
<dbReference type="GO" id="GO:0004523">
    <property type="term" value="F:RNA-DNA hybrid ribonuclease activity"/>
    <property type="evidence" value="ECO:0007669"/>
    <property type="project" value="InterPro"/>
</dbReference>
<dbReference type="Pfam" id="PF22769">
    <property type="entry name" value="DCD"/>
    <property type="match status" value="1"/>
</dbReference>
<feature type="domain" description="RNase H type-1" evidence="3">
    <location>
        <begin position="196"/>
        <end position="334"/>
    </location>
</feature>
<dbReference type="InterPro" id="IPR002156">
    <property type="entry name" value="RNaseH_domain"/>
</dbReference>
<dbReference type="SUPFAM" id="SSF51283">
    <property type="entry name" value="dUTPase-like"/>
    <property type="match status" value="1"/>
</dbReference>
<dbReference type="EMBL" id="JACDUH010000003">
    <property type="protein sequence ID" value="MBA2851735.1"/>
    <property type="molecule type" value="Genomic_DNA"/>
</dbReference>
<comment type="caution">
    <text evidence="4">The sequence shown here is derived from an EMBL/GenBank/DDBJ whole genome shotgun (WGS) entry which is preliminary data.</text>
</comment>
<protein>
    <submittedName>
        <fullName evidence="4">Deoxycytidine triphosphate deaminase</fullName>
    </submittedName>
</protein>